<organism evidence="2 3">
    <name type="scientific">Arenibacter certesii</name>
    <dbReference type="NCBI Taxonomy" id="228955"/>
    <lineage>
        <taxon>Bacteria</taxon>
        <taxon>Pseudomonadati</taxon>
        <taxon>Bacteroidota</taxon>
        <taxon>Flavobacteriia</taxon>
        <taxon>Flavobacteriales</taxon>
        <taxon>Flavobacteriaceae</taxon>
        <taxon>Arenibacter</taxon>
    </lineage>
</organism>
<evidence type="ECO:0000313" key="3">
    <source>
        <dbReference type="Proteomes" id="UP000634668"/>
    </source>
</evidence>
<keyword evidence="1" id="KW-0812">Transmembrane</keyword>
<dbReference type="PANTHER" id="PTHR41386">
    <property type="entry name" value="INTEGRAL MEMBRANE PROTEIN-RELATED"/>
    <property type="match status" value="1"/>
</dbReference>
<evidence type="ECO:0008006" key="4">
    <source>
        <dbReference type="Google" id="ProtNLM"/>
    </source>
</evidence>
<dbReference type="Proteomes" id="UP000634668">
    <property type="component" value="Unassembled WGS sequence"/>
</dbReference>
<evidence type="ECO:0000313" key="2">
    <source>
        <dbReference type="EMBL" id="GGW30731.1"/>
    </source>
</evidence>
<feature type="transmembrane region" description="Helical" evidence="1">
    <location>
        <begin position="178"/>
        <end position="198"/>
    </location>
</feature>
<name>A0A918ISZ0_9FLAO</name>
<dbReference type="InterPro" id="IPR010406">
    <property type="entry name" value="DUF1003"/>
</dbReference>
<feature type="transmembrane region" description="Helical" evidence="1">
    <location>
        <begin position="204"/>
        <end position="227"/>
    </location>
</feature>
<dbReference type="AlphaFoldDB" id="A0A918ISZ0"/>
<gene>
    <name evidence="2" type="ORF">GCM10007383_14940</name>
</gene>
<accession>A0A918ISZ0</accession>
<reference evidence="2" key="1">
    <citation type="journal article" date="2014" name="Int. J. Syst. Evol. Microbiol.">
        <title>Complete genome sequence of Corynebacterium casei LMG S-19264T (=DSM 44701T), isolated from a smear-ripened cheese.</title>
        <authorList>
            <consortium name="US DOE Joint Genome Institute (JGI-PGF)"/>
            <person name="Walter F."/>
            <person name="Albersmeier A."/>
            <person name="Kalinowski J."/>
            <person name="Ruckert C."/>
        </authorList>
    </citation>
    <scope>NUCLEOTIDE SEQUENCE</scope>
    <source>
        <strain evidence="2">KCTC 12113</strain>
    </source>
</reference>
<dbReference type="Pfam" id="PF06210">
    <property type="entry name" value="DUF1003"/>
    <property type="match status" value="1"/>
</dbReference>
<dbReference type="EMBL" id="BMWP01000008">
    <property type="protein sequence ID" value="GGW30731.1"/>
    <property type="molecule type" value="Genomic_DNA"/>
</dbReference>
<keyword evidence="3" id="KW-1185">Reference proteome</keyword>
<proteinExistence type="predicted"/>
<keyword evidence="1" id="KW-1133">Transmembrane helix</keyword>
<protein>
    <recommendedName>
        <fullName evidence="4">DUF1003 domain-containing protein</fullName>
    </recommendedName>
</protein>
<evidence type="ECO:0000256" key="1">
    <source>
        <dbReference type="SAM" id="Phobius"/>
    </source>
</evidence>
<keyword evidence="1" id="KW-0472">Membrane</keyword>
<comment type="caution">
    <text evidence="2">The sequence shown here is derived from an EMBL/GenBank/DDBJ whole genome shotgun (WGS) entry which is preliminary data.</text>
</comment>
<reference evidence="2" key="2">
    <citation type="submission" date="2020-09" db="EMBL/GenBank/DDBJ databases">
        <authorList>
            <person name="Sun Q."/>
            <person name="Kim S."/>
        </authorList>
    </citation>
    <scope>NUCLEOTIDE SEQUENCE</scope>
    <source>
        <strain evidence="2">KCTC 12113</strain>
    </source>
</reference>
<sequence length="297" mass="34623">MILSLFGLKNELLLRYKSLSYNISVTKHLSQIKKTRNAKRTRLNHVVGQVGPLKNNKSLPMKTFISAISQKEYPISEQAPAKTIRKSIYDLIKKEHPILSNKSTISVSELNQYRQKYLSEYLIREVGELTTLEEDVLQTIHNEKTISTKRDVLEEQENNTVGQRLADKVASFGGSWKFIILFGIFILIWMMINIIFLFNKGFDPYPFILLNLILSCLAALQAPVIMMSQNRQEEKDRDRAKQDYMINLKSELEIRILHEKIDHLIIHQQQELLTIQQIQIEMMDDIMAQIKELHNNK</sequence>
<dbReference type="PANTHER" id="PTHR41386:SF1">
    <property type="entry name" value="MEMBRANE PROTEIN"/>
    <property type="match status" value="1"/>
</dbReference>